<dbReference type="InterPro" id="IPR036390">
    <property type="entry name" value="WH_DNA-bd_sf"/>
</dbReference>
<evidence type="ECO:0000313" key="7">
    <source>
        <dbReference type="EMBL" id="SFK46679.1"/>
    </source>
</evidence>
<evidence type="ECO:0000256" key="3">
    <source>
        <dbReference type="ARBA" id="ARBA00023015"/>
    </source>
</evidence>
<organism evidence="7 8">
    <name type="scientific">Candidatus Pantoea symbiotica</name>
    <dbReference type="NCBI Taxonomy" id="1884370"/>
    <lineage>
        <taxon>Bacteria</taxon>
        <taxon>Pseudomonadati</taxon>
        <taxon>Pseudomonadota</taxon>
        <taxon>Gammaproteobacteria</taxon>
        <taxon>Enterobacterales</taxon>
        <taxon>Erwiniaceae</taxon>
        <taxon>Pantoea</taxon>
    </lineage>
</organism>
<feature type="domain" description="HTH gntR-type" evidence="6">
    <location>
        <begin position="1"/>
        <end position="68"/>
    </location>
</feature>
<evidence type="ECO:0000256" key="1">
    <source>
        <dbReference type="ARBA" id="ARBA00005384"/>
    </source>
</evidence>
<dbReference type="PROSITE" id="PS50949">
    <property type="entry name" value="HTH_GNTR"/>
    <property type="match status" value="1"/>
</dbReference>
<dbReference type="Pfam" id="PF00155">
    <property type="entry name" value="Aminotran_1_2"/>
    <property type="match status" value="1"/>
</dbReference>
<sequence length="435" mass="46725">MTASEIFESVRQKVRTGQLHPGDALPPVREMAAQLSVHRNTVASAYKKLAAAGIAVTNGRYGTTISQAEDVPEQEGPARQTHLIDVSGGNPEPSALPDVASLLQAVSLTPRSYGGSVINPGLEKAGREWFCPDAPGMFGLGLTHGAVDAIERLITGYLTAGEKIAVEEPCFLSSINAIRSLGYVPAGVPVDRDGLLPGPLQETLEAGAQVVIVTPRAHNPTGCSLNPQRASEIRAVLARFPHVMVIVDDHFSLLSGSEYQNVIAAETRNWAIVRSVSKFFGPDLRLALVACNPDTSERLSRRMASGTHWVSHILQDMTEEALASADVVRKVSEAATLYRDRRNALLAALRTRNVMALQEYDGLNVWLPLCHEPSGLIRLMEARGWLIRAGAGFYLTDPGHAIRLTPGVLSDEQCDALAQDLTDALRESGNSIGPI</sequence>
<evidence type="ECO:0000256" key="4">
    <source>
        <dbReference type="ARBA" id="ARBA00023125"/>
    </source>
</evidence>
<dbReference type="Gene3D" id="1.10.10.10">
    <property type="entry name" value="Winged helix-like DNA-binding domain superfamily/Winged helix DNA-binding domain"/>
    <property type="match status" value="1"/>
</dbReference>
<comment type="similarity">
    <text evidence="1">In the C-terminal section; belongs to the class-I pyridoxal-phosphate-dependent aminotransferase family.</text>
</comment>
<evidence type="ECO:0000256" key="5">
    <source>
        <dbReference type="ARBA" id="ARBA00023163"/>
    </source>
</evidence>
<gene>
    <name evidence="7" type="ORF">SAMN05518863_107147</name>
</gene>
<keyword evidence="4" id="KW-0238">DNA-binding</keyword>
<dbReference type="InterPro" id="IPR036388">
    <property type="entry name" value="WH-like_DNA-bd_sf"/>
</dbReference>
<dbReference type="Proteomes" id="UP000198841">
    <property type="component" value="Unassembled WGS sequence"/>
</dbReference>
<dbReference type="PANTHER" id="PTHR46577:SF1">
    <property type="entry name" value="HTH-TYPE TRANSCRIPTIONAL REGULATORY PROTEIN GABR"/>
    <property type="match status" value="1"/>
</dbReference>
<reference evidence="7 8" key="1">
    <citation type="submission" date="2016-10" db="EMBL/GenBank/DDBJ databases">
        <authorList>
            <person name="Varghese N."/>
            <person name="Submissions S."/>
        </authorList>
    </citation>
    <scope>NUCLEOTIDE SEQUENCE [LARGE SCALE GENOMIC DNA]</scope>
    <source>
        <strain evidence="7 8">YR512</strain>
    </source>
</reference>
<dbReference type="InterPro" id="IPR015421">
    <property type="entry name" value="PyrdxlP-dep_Trfase_major"/>
</dbReference>
<evidence type="ECO:0000313" key="8">
    <source>
        <dbReference type="Proteomes" id="UP000198841"/>
    </source>
</evidence>
<dbReference type="InterPro" id="IPR015424">
    <property type="entry name" value="PyrdxlP-dep_Trfase"/>
</dbReference>
<comment type="caution">
    <text evidence="7">The sequence shown here is derived from an EMBL/GenBank/DDBJ whole genome shotgun (WGS) entry which is preliminary data.</text>
</comment>
<proteinExistence type="inferred from homology"/>
<dbReference type="SUPFAM" id="SSF53383">
    <property type="entry name" value="PLP-dependent transferases"/>
    <property type="match status" value="1"/>
</dbReference>
<protein>
    <submittedName>
        <fullName evidence="7">Transcriptional regulator, GntR family</fullName>
    </submittedName>
</protein>
<dbReference type="PANTHER" id="PTHR46577">
    <property type="entry name" value="HTH-TYPE TRANSCRIPTIONAL REGULATORY PROTEIN GABR"/>
    <property type="match status" value="1"/>
</dbReference>
<dbReference type="CDD" id="cd07377">
    <property type="entry name" value="WHTH_GntR"/>
    <property type="match status" value="1"/>
</dbReference>
<dbReference type="Gene3D" id="3.40.640.10">
    <property type="entry name" value="Type I PLP-dependent aspartate aminotransferase-like (Major domain)"/>
    <property type="match status" value="1"/>
</dbReference>
<name>A0A1I3ZSY2_9GAMM</name>
<dbReference type="InterPro" id="IPR000524">
    <property type="entry name" value="Tscrpt_reg_HTH_GntR"/>
</dbReference>
<keyword evidence="3" id="KW-0805">Transcription regulation</keyword>
<evidence type="ECO:0000259" key="6">
    <source>
        <dbReference type="PROSITE" id="PS50949"/>
    </source>
</evidence>
<dbReference type="SUPFAM" id="SSF46785">
    <property type="entry name" value="Winged helix' DNA-binding domain"/>
    <property type="match status" value="1"/>
</dbReference>
<evidence type="ECO:0000256" key="2">
    <source>
        <dbReference type="ARBA" id="ARBA00022898"/>
    </source>
</evidence>
<dbReference type="CDD" id="cd00609">
    <property type="entry name" value="AAT_like"/>
    <property type="match status" value="1"/>
</dbReference>
<keyword evidence="5" id="KW-0804">Transcription</keyword>
<accession>A0A1I3ZSY2</accession>
<dbReference type="Pfam" id="PF00392">
    <property type="entry name" value="GntR"/>
    <property type="match status" value="1"/>
</dbReference>
<dbReference type="InterPro" id="IPR051446">
    <property type="entry name" value="HTH_trans_reg/aminotransferase"/>
</dbReference>
<dbReference type="EMBL" id="FOSD01000007">
    <property type="protein sequence ID" value="SFK46679.1"/>
    <property type="molecule type" value="Genomic_DNA"/>
</dbReference>
<keyword evidence="2" id="KW-0663">Pyridoxal phosphate</keyword>
<dbReference type="SMART" id="SM00345">
    <property type="entry name" value="HTH_GNTR"/>
    <property type="match status" value="1"/>
</dbReference>
<dbReference type="InterPro" id="IPR004839">
    <property type="entry name" value="Aminotransferase_I/II_large"/>
</dbReference>
<keyword evidence="8" id="KW-1185">Reference proteome</keyword>